<proteinExistence type="predicted"/>
<evidence type="ECO:0000313" key="1">
    <source>
        <dbReference type="EMBL" id="PIA46656.1"/>
    </source>
</evidence>
<dbReference type="InParanoid" id="A0A2G5DT78"/>
<evidence type="ECO:0000313" key="2">
    <source>
        <dbReference type="Proteomes" id="UP000230069"/>
    </source>
</evidence>
<dbReference type="Proteomes" id="UP000230069">
    <property type="component" value="Unassembled WGS sequence"/>
</dbReference>
<dbReference type="AlphaFoldDB" id="A0A2G5DT78"/>
<dbReference type="EMBL" id="KZ305032">
    <property type="protein sequence ID" value="PIA46656.1"/>
    <property type="molecule type" value="Genomic_DNA"/>
</dbReference>
<gene>
    <name evidence="1" type="ORF">AQUCO_01500299v1</name>
</gene>
<sequence>MDKFFLSVVFQVIFRTHPSLGFITVRFQKYPSRWIKSDGFDEIPTRVPSFIKTDHVSISYLCERHISSTNNKIRHVSFSVTAVTQKRYLLG</sequence>
<name>A0A2G5DT78_AQUCA</name>
<keyword evidence="2" id="KW-1185">Reference proteome</keyword>
<reference evidence="1 2" key="1">
    <citation type="submission" date="2017-09" db="EMBL/GenBank/DDBJ databases">
        <title>WGS assembly of Aquilegia coerulea Goldsmith.</title>
        <authorList>
            <person name="Hodges S."/>
            <person name="Kramer E."/>
            <person name="Nordborg M."/>
            <person name="Tomkins J."/>
            <person name="Borevitz J."/>
            <person name="Derieg N."/>
            <person name="Yan J."/>
            <person name="Mihaltcheva S."/>
            <person name="Hayes R.D."/>
            <person name="Rokhsar D."/>
        </authorList>
    </citation>
    <scope>NUCLEOTIDE SEQUENCE [LARGE SCALE GENOMIC DNA]</scope>
    <source>
        <strain evidence="2">cv. Goldsmith</strain>
    </source>
</reference>
<organism evidence="1 2">
    <name type="scientific">Aquilegia coerulea</name>
    <name type="common">Rocky mountain columbine</name>
    <dbReference type="NCBI Taxonomy" id="218851"/>
    <lineage>
        <taxon>Eukaryota</taxon>
        <taxon>Viridiplantae</taxon>
        <taxon>Streptophyta</taxon>
        <taxon>Embryophyta</taxon>
        <taxon>Tracheophyta</taxon>
        <taxon>Spermatophyta</taxon>
        <taxon>Magnoliopsida</taxon>
        <taxon>Ranunculales</taxon>
        <taxon>Ranunculaceae</taxon>
        <taxon>Thalictroideae</taxon>
        <taxon>Aquilegia</taxon>
    </lineage>
</organism>
<accession>A0A2G5DT78</accession>
<protein>
    <submittedName>
        <fullName evidence="1">Uncharacterized protein</fullName>
    </submittedName>
</protein>